<dbReference type="HOGENOM" id="CLU_2407962_0_0_9"/>
<evidence type="ECO:0000313" key="2">
    <source>
        <dbReference type="EMBL" id="AFS77213.1"/>
    </source>
</evidence>
<accession>K0ATN6</accession>
<dbReference type="SUPFAM" id="SSF89360">
    <property type="entry name" value="HesB-like domain"/>
    <property type="match status" value="1"/>
</dbReference>
<reference evidence="2 3" key="1">
    <citation type="journal article" date="2012" name="PLoS ONE">
        <title>The purine-utilizing bacterium Clostridium acidurici 9a: a genome-guided metabolic reconsideration.</title>
        <authorList>
            <person name="Hartwich K."/>
            <person name="Poehlein A."/>
            <person name="Daniel R."/>
        </authorList>
    </citation>
    <scope>NUCLEOTIDE SEQUENCE [LARGE SCALE GENOMIC DNA]</scope>
    <source>
        <strain evidence="3">ATCC 7906 / DSM 604 / BCRC 14475 / CIP 104303 / KCTC 5404 / NCIMB 10678 / 9a</strain>
    </source>
</reference>
<evidence type="ECO:0000259" key="1">
    <source>
        <dbReference type="PROSITE" id="PS50972"/>
    </source>
</evidence>
<protein>
    <submittedName>
        <fullName evidence="2">FeS cluster biogenesis/HesB domain-containing protein</fullName>
    </submittedName>
</protein>
<keyword evidence="3" id="KW-1185">Reference proteome</keyword>
<dbReference type="EMBL" id="CP003326">
    <property type="protein sequence ID" value="AFS77213.1"/>
    <property type="molecule type" value="Genomic_DNA"/>
</dbReference>
<dbReference type="KEGG" id="cad:Curi_c01330"/>
<dbReference type="InterPro" id="IPR000361">
    <property type="entry name" value="ATAP_core_dom"/>
</dbReference>
<dbReference type="Pfam" id="PF01521">
    <property type="entry name" value="Fe-S_biosyn"/>
    <property type="match status" value="1"/>
</dbReference>
<dbReference type="InterPro" id="IPR035903">
    <property type="entry name" value="HesB-like_dom_sf"/>
</dbReference>
<dbReference type="InterPro" id="IPR000489">
    <property type="entry name" value="Pterin-binding_dom"/>
</dbReference>
<proteinExistence type="predicted"/>
<dbReference type="Proteomes" id="UP000006094">
    <property type="component" value="Chromosome"/>
</dbReference>
<sequence>MKISITESAKKELKGINQDNEKGGRIILTGSKCSTGEPQFSLSVDKEKEDDIVVDVEGIKILVQKNLEEIIDNVSIDYEEEGLKRGFNIILK</sequence>
<name>K0ATN6_GOTA9</name>
<evidence type="ECO:0000313" key="3">
    <source>
        <dbReference type="Proteomes" id="UP000006094"/>
    </source>
</evidence>
<dbReference type="STRING" id="1128398.Curi_c01330"/>
<dbReference type="AlphaFoldDB" id="K0ATN6"/>
<gene>
    <name evidence="2" type="ordered locus">Curi_c01330</name>
</gene>
<organism evidence="2 3">
    <name type="scientific">Gottschalkia acidurici (strain ATCC 7906 / DSM 604 / BCRC 14475 / CIP 104303 / KCTC 5404 / NCIMB 10678 / 9a)</name>
    <name type="common">Clostridium acidurici</name>
    <dbReference type="NCBI Taxonomy" id="1128398"/>
    <lineage>
        <taxon>Bacteria</taxon>
        <taxon>Bacillati</taxon>
        <taxon>Bacillota</taxon>
        <taxon>Tissierellia</taxon>
        <taxon>Tissierellales</taxon>
        <taxon>Gottschalkiaceae</taxon>
        <taxon>Gottschalkia</taxon>
    </lineage>
</organism>
<dbReference type="GO" id="GO:0042558">
    <property type="term" value="P:pteridine-containing compound metabolic process"/>
    <property type="evidence" value="ECO:0007669"/>
    <property type="project" value="InterPro"/>
</dbReference>
<dbReference type="PROSITE" id="PS50972">
    <property type="entry name" value="PTERIN_BINDING"/>
    <property type="match status" value="1"/>
</dbReference>
<dbReference type="Gene3D" id="2.60.300.12">
    <property type="entry name" value="HesB-like domain"/>
    <property type="match status" value="1"/>
</dbReference>
<feature type="domain" description="Pterin-binding" evidence="1">
    <location>
        <begin position="1"/>
        <end position="92"/>
    </location>
</feature>
<dbReference type="RefSeq" id="WP_014966350.1">
    <property type="nucleotide sequence ID" value="NC_018664.1"/>
</dbReference>